<accession>A0A7X0JS34</accession>
<dbReference type="Gene3D" id="2.30.30.400">
    <property type="entry name" value="Rof-like"/>
    <property type="match status" value="1"/>
</dbReference>
<dbReference type="Proteomes" id="UP000528457">
    <property type="component" value="Unassembled WGS sequence"/>
</dbReference>
<dbReference type="RefSeq" id="WP_166851409.1">
    <property type="nucleotide sequence ID" value="NZ_JAAONY010000001.1"/>
</dbReference>
<dbReference type="InterPro" id="IPR023534">
    <property type="entry name" value="Rof/RNase_P-like"/>
</dbReference>
<evidence type="ECO:0000313" key="2">
    <source>
        <dbReference type="Proteomes" id="UP000528457"/>
    </source>
</evidence>
<dbReference type="SUPFAM" id="SSF101744">
    <property type="entry name" value="Rof/RNase P subunit-like"/>
    <property type="match status" value="1"/>
</dbReference>
<dbReference type="InterPro" id="IPR038626">
    <property type="entry name" value="Rof-like_sf"/>
</dbReference>
<evidence type="ECO:0000313" key="1">
    <source>
        <dbReference type="EMBL" id="MBB6520390.1"/>
    </source>
</evidence>
<reference evidence="1 2" key="1">
    <citation type="submission" date="2020-08" db="EMBL/GenBank/DDBJ databases">
        <title>Genomic Encyclopedia of Type Strains, Phase IV (KMG-IV): sequencing the most valuable type-strain genomes for metagenomic binning, comparative biology and taxonomic classification.</title>
        <authorList>
            <person name="Goeker M."/>
        </authorList>
    </citation>
    <scope>NUCLEOTIDE SEQUENCE [LARGE SCALE GENOMIC DNA]</scope>
    <source>
        <strain evidence="1 2">DSM 22368</strain>
    </source>
</reference>
<gene>
    <name evidence="1" type="ORF">HNR48_000668</name>
</gene>
<name>A0A7X0JS34_9GAMM</name>
<protein>
    <submittedName>
        <fullName evidence="1">Rho-binding antiterminator</fullName>
    </submittedName>
</protein>
<dbReference type="EMBL" id="JACHHT010000001">
    <property type="protein sequence ID" value="MBB6520390.1"/>
    <property type="molecule type" value="Genomic_DNA"/>
</dbReference>
<sequence length="90" mass="10048">MLSCQIYDVLELCCIYHLAIKVELESGQCVHGVPSDLGKDHSGDEILEILLHAVPSKTKHAIKLSQIVSIEALVQNPHFDKVEFLPENKK</sequence>
<comment type="caution">
    <text evidence="1">The sequence shown here is derived from an EMBL/GenBank/DDBJ whole genome shotgun (WGS) entry which is preliminary data.</text>
</comment>
<dbReference type="InParanoid" id="A0A7X0JS34"/>
<dbReference type="Pfam" id="PF07073">
    <property type="entry name" value="ROF"/>
    <property type="match status" value="1"/>
</dbReference>
<dbReference type="AlphaFoldDB" id="A0A7X0JS34"/>
<proteinExistence type="predicted"/>
<organism evidence="1 2">
    <name type="scientific">Pseudoteredinibacter isoporae</name>
    <dbReference type="NCBI Taxonomy" id="570281"/>
    <lineage>
        <taxon>Bacteria</taxon>
        <taxon>Pseudomonadati</taxon>
        <taxon>Pseudomonadota</taxon>
        <taxon>Gammaproteobacteria</taxon>
        <taxon>Cellvibrionales</taxon>
        <taxon>Cellvibrionaceae</taxon>
        <taxon>Pseudoteredinibacter</taxon>
    </lineage>
</organism>
<keyword evidence="2" id="KW-1185">Reference proteome</keyword>
<dbReference type="InterPro" id="IPR009778">
    <property type="entry name" value="ROF"/>
</dbReference>